<sequence length="211" mass="23419">MFASLKSRDGHRVMVLACTLFLHVMVCCLLVYALIFEAGDLITSGCKKIGFYNYCFRNETSTLCFCITHPQDLHKAGIAFPEGVILALVLTYSSLVVFFIGFLTLMLAQCLNDGSLWMFALGCNAITFTLLLLGLILKLLLIWTLLDLSHLSMGSLALMLAIVGLCVLYSIMRHYSNLIKEPSTPEDCDTRERSSSDLTFCSPRASYLTTV</sequence>
<keyword evidence="1" id="KW-0472">Membrane</keyword>
<dbReference type="Pfam" id="PF14985">
    <property type="entry name" value="TM140"/>
    <property type="match status" value="1"/>
</dbReference>
<name>A0AAD1RR12_PELCU</name>
<protein>
    <submittedName>
        <fullName evidence="2">Uncharacterized protein</fullName>
    </submittedName>
</protein>
<reference evidence="2" key="1">
    <citation type="submission" date="2022-03" db="EMBL/GenBank/DDBJ databases">
        <authorList>
            <person name="Alioto T."/>
            <person name="Alioto T."/>
            <person name="Gomez Garrido J."/>
        </authorList>
    </citation>
    <scope>NUCLEOTIDE SEQUENCE</scope>
</reference>
<dbReference type="PANTHER" id="PTHR16103:SF0">
    <property type="entry name" value="TRANSMEMBRANE PROTEIN 140"/>
    <property type="match status" value="1"/>
</dbReference>
<organism evidence="2 3">
    <name type="scientific">Pelobates cultripes</name>
    <name type="common">Western spadefoot toad</name>
    <dbReference type="NCBI Taxonomy" id="61616"/>
    <lineage>
        <taxon>Eukaryota</taxon>
        <taxon>Metazoa</taxon>
        <taxon>Chordata</taxon>
        <taxon>Craniata</taxon>
        <taxon>Vertebrata</taxon>
        <taxon>Euteleostomi</taxon>
        <taxon>Amphibia</taxon>
        <taxon>Batrachia</taxon>
        <taxon>Anura</taxon>
        <taxon>Pelobatoidea</taxon>
        <taxon>Pelobatidae</taxon>
        <taxon>Pelobates</taxon>
    </lineage>
</organism>
<feature type="transmembrane region" description="Helical" evidence="1">
    <location>
        <begin position="119"/>
        <end position="145"/>
    </location>
</feature>
<accession>A0AAD1RR12</accession>
<feature type="transmembrane region" description="Helical" evidence="1">
    <location>
        <begin position="12"/>
        <end position="35"/>
    </location>
</feature>
<evidence type="ECO:0000313" key="2">
    <source>
        <dbReference type="EMBL" id="CAH2276630.1"/>
    </source>
</evidence>
<feature type="transmembrane region" description="Helical" evidence="1">
    <location>
        <begin position="84"/>
        <end position="107"/>
    </location>
</feature>
<keyword evidence="3" id="KW-1185">Reference proteome</keyword>
<feature type="transmembrane region" description="Helical" evidence="1">
    <location>
        <begin position="151"/>
        <end position="171"/>
    </location>
</feature>
<gene>
    <name evidence="2" type="ORF">PECUL_23A060929</name>
</gene>
<evidence type="ECO:0000256" key="1">
    <source>
        <dbReference type="SAM" id="Phobius"/>
    </source>
</evidence>
<evidence type="ECO:0000313" key="3">
    <source>
        <dbReference type="Proteomes" id="UP001295444"/>
    </source>
</evidence>
<dbReference type="InterPro" id="IPR028038">
    <property type="entry name" value="TM140"/>
</dbReference>
<keyword evidence="1" id="KW-1133">Transmembrane helix</keyword>
<dbReference type="EMBL" id="OW240914">
    <property type="protein sequence ID" value="CAH2276630.1"/>
    <property type="molecule type" value="Genomic_DNA"/>
</dbReference>
<dbReference type="Proteomes" id="UP001295444">
    <property type="component" value="Chromosome 03"/>
</dbReference>
<proteinExistence type="predicted"/>
<dbReference type="AlphaFoldDB" id="A0AAD1RR12"/>
<dbReference type="PANTHER" id="PTHR16103">
    <property type="entry name" value="TRANSMEMBRANE PROTEIN 140"/>
    <property type="match status" value="1"/>
</dbReference>
<keyword evidence="1" id="KW-0812">Transmembrane</keyword>